<keyword evidence="4" id="KW-1185">Reference proteome</keyword>
<organism evidence="4 5">
    <name type="scientific">Caenorhabditis tropicalis</name>
    <dbReference type="NCBI Taxonomy" id="1561998"/>
    <lineage>
        <taxon>Eukaryota</taxon>
        <taxon>Metazoa</taxon>
        <taxon>Ecdysozoa</taxon>
        <taxon>Nematoda</taxon>
        <taxon>Chromadorea</taxon>
        <taxon>Rhabditida</taxon>
        <taxon>Rhabditina</taxon>
        <taxon>Rhabditomorpha</taxon>
        <taxon>Rhabditoidea</taxon>
        <taxon>Rhabditidae</taxon>
        <taxon>Peloderinae</taxon>
        <taxon>Caenorhabditis</taxon>
    </lineage>
</organism>
<name>A0A1I7TUB7_9PELO</name>
<dbReference type="WBParaSite" id="Csp11.Scaffold629.g11864.t2">
    <property type="protein sequence ID" value="Csp11.Scaffold629.g11864.t2"/>
    <property type="gene ID" value="Csp11.Scaffold629.g11864"/>
</dbReference>
<reference evidence="5" key="1">
    <citation type="submission" date="2016-11" db="UniProtKB">
        <authorList>
            <consortium name="WormBaseParasite"/>
        </authorList>
    </citation>
    <scope>IDENTIFICATION</scope>
</reference>
<keyword evidence="3" id="KW-0732">Signal</keyword>
<evidence type="ECO:0000313" key="4">
    <source>
        <dbReference type="Proteomes" id="UP000095282"/>
    </source>
</evidence>
<dbReference type="InterPro" id="IPR037645">
    <property type="entry name" value="KCT2"/>
</dbReference>
<feature type="region of interest" description="Disordered" evidence="1">
    <location>
        <begin position="134"/>
        <end position="201"/>
    </location>
</feature>
<dbReference type="PANTHER" id="PTHR16502:SF0">
    <property type="entry name" value="KERATINOCYTE-ASSOCIATED TRANSMEMBRANE PROTEIN 2"/>
    <property type="match status" value="1"/>
</dbReference>
<feature type="region of interest" description="Disordered" evidence="1">
    <location>
        <begin position="309"/>
        <end position="330"/>
    </location>
</feature>
<feature type="chain" id="PRO_5009307979" evidence="3">
    <location>
        <begin position="29"/>
        <end position="330"/>
    </location>
</feature>
<evidence type="ECO:0000313" key="5">
    <source>
        <dbReference type="WBParaSite" id="Csp11.Scaffold629.g11864.t2"/>
    </source>
</evidence>
<feature type="compositionally biased region" description="Basic and acidic residues" evidence="1">
    <location>
        <begin position="186"/>
        <end position="201"/>
    </location>
</feature>
<feature type="compositionally biased region" description="Basic and acidic residues" evidence="1">
    <location>
        <begin position="147"/>
        <end position="171"/>
    </location>
</feature>
<evidence type="ECO:0000256" key="1">
    <source>
        <dbReference type="SAM" id="MobiDB-lite"/>
    </source>
</evidence>
<sequence>MMIRNFQNCPMKLRLFVGFLFFTTALIADDKVDVNPEDVDDVKPPIGEIEDSKIDKPVEKITTPAISALSSSTANLTAVPSHIILIPAATNATIIDVKSEHEKKEELLTGKDETPPAKTDVIQEATTIAVETLAPLVPKAPEESEEVKEKEKENAAPEFEAKQEVEGGKGEEDPDANVDKPAAVDPPKDEADGAAKEDRETPAVGAEGLHEAVEEARGNPAPGVPVAEKKNDSADEEQTLEAGPVARPHRFDSSSEYQGTYQRIRGSEEEGTGFMSFFFVASFLIIAIYLLQHNKKKILGLMFEGRNGKGSRSRGGNVRYRRLSQNESGN</sequence>
<feature type="signal peptide" evidence="3">
    <location>
        <begin position="1"/>
        <end position="28"/>
    </location>
</feature>
<dbReference type="PANTHER" id="PTHR16502">
    <property type="entry name" value="KERATINOCYTE-ASSOCIATED TRANSMEMBRANE PROTEIN 2"/>
    <property type="match status" value="1"/>
</dbReference>
<feature type="transmembrane region" description="Helical" evidence="2">
    <location>
        <begin position="273"/>
        <end position="291"/>
    </location>
</feature>
<feature type="region of interest" description="Disordered" evidence="1">
    <location>
        <begin position="213"/>
        <end position="260"/>
    </location>
</feature>
<evidence type="ECO:0000256" key="2">
    <source>
        <dbReference type="SAM" id="Phobius"/>
    </source>
</evidence>
<keyword evidence="2" id="KW-1133">Transmembrane helix</keyword>
<protein>
    <submittedName>
        <fullName evidence="5">Trans-Golgi network integral membrane protein 2</fullName>
    </submittedName>
</protein>
<accession>A0A1I7TUB7</accession>
<dbReference type="AlphaFoldDB" id="A0A1I7TUB7"/>
<dbReference type="STRING" id="1561998.A0A1I7TUB7"/>
<keyword evidence="2" id="KW-0812">Transmembrane</keyword>
<evidence type="ECO:0000256" key="3">
    <source>
        <dbReference type="SAM" id="SignalP"/>
    </source>
</evidence>
<keyword evidence="2" id="KW-0472">Membrane</keyword>
<dbReference type="Proteomes" id="UP000095282">
    <property type="component" value="Unplaced"/>
</dbReference>
<proteinExistence type="predicted"/>